<dbReference type="Gene3D" id="3.30.460.10">
    <property type="entry name" value="Beta Polymerase, domain 2"/>
    <property type="match status" value="1"/>
</dbReference>
<protein>
    <submittedName>
        <fullName evidence="2">Predicted nucleotidyltransferase</fullName>
    </submittedName>
</protein>
<organism evidence="2 3">
    <name type="scientific">Bradyrhizobium erythrophlei</name>
    <dbReference type="NCBI Taxonomy" id="1437360"/>
    <lineage>
        <taxon>Bacteria</taxon>
        <taxon>Pseudomonadati</taxon>
        <taxon>Pseudomonadota</taxon>
        <taxon>Alphaproteobacteria</taxon>
        <taxon>Hyphomicrobiales</taxon>
        <taxon>Nitrobacteraceae</taxon>
        <taxon>Bradyrhizobium</taxon>
    </lineage>
</organism>
<dbReference type="GO" id="GO:0016779">
    <property type="term" value="F:nucleotidyltransferase activity"/>
    <property type="evidence" value="ECO:0007669"/>
    <property type="project" value="InterPro"/>
</dbReference>
<gene>
    <name evidence="2" type="ORF">SAMN05443248_0656</name>
</gene>
<dbReference type="Pfam" id="PF01909">
    <property type="entry name" value="NTP_transf_2"/>
    <property type="match status" value="1"/>
</dbReference>
<reference evidence="2 3" key="1">
    <citation type="submission" date="2016-11" db="EMBL/GenBank/DDBJ databases">
        <authorList>
            <person name="Jaros S."/>
            <person name="Januszkiewicz K."/>
            <person name="Wedrychowicz H."/>
        </authorList>
    </citation>
    <scope>NUCLEOTIDE SEQUENCE [LARGE SCALE GENOMIC DNA]</scope>
    <source>
        <strain evidence="2 3">GAS138</strain>
    </source>
</reference>
<evidence type="ECO:0000313" key="2">
    <source>
        <dbReference type="EMBL" id="SHG19866.1"/>
    </source>
</evidence>
<dbReference type="SUPFAM" id="SSF81301">
    <property type="entry name" value="Nucleotidyltransferase"/>
    <property type="match status" value="1"/>
</dbReference>
<dbReference type="CDD" id="cd05403">
    <property type="entry name" value="NT_KNTase_like"/>
    <property type="match status" value="1"/>
</dbReference>
<proteinExistence type="predicted"/>
<dbReference type="Proteomes" id="UP000189796">
    <property type="component" value="Chromosome I"/>
</dbReference>
<dbReference type="InterPro" id="IPR043519">
    <property type="entry name" value="NT_sf"/>
</dbReference>
<dbReference type="InterPro" id="IPR002934">
    <property type="entry name" value="Polymerase_NTP_transf_dom"/>
</dbReference>
<dbReference type="EMBL" id="LT670817">
    <property type="protein sequence ID" value="SHG19866.1"/>
    <property type="molecule type" value="Genomic_DNA"/>
</dbReference>
<keyword evidence="2" id="KW-0808">Transferase</keyword>
<name>A0A1M5HV57_9BRAD</name>
<evidence type="ECO:0000313" key="3">
    <source>
        <dbReference type="Proteomes" id="UP000189796"/>
    </source>
</evidence>
<sequence length="110" mass="12434">MSSIVTIAERKARETARRRAAADLVMSEMKAFGTEHGGRFLIFGSAAEDRMKFDSDLDVVVDFPAERELEAYDFVEDACRRQDLPADIHLKSTSSNGFLDRIRNHMVQVP</sequence>
<accession>A0A1M5HV57</accession>
<dbReference type="AlphaFoldDB" id="A0A1M5HV57"/>
<feature type="domain" description="Polymerase nucleotidyl transferase" evidence="1">
    <location>
        <begin position="37"/>
        <end position="92"/>
    </location>
</feature>
<evidence type="ECO:0000259" key="1">
    <source>
        <dbReference type="Pfam" id="PF01909"/>
    </source>
</evidence>